<accession>A0A2A2A8F0</accession>
<feature type="signal peptide" evidence="1">
    <location>
        <begin position="1"/>
        <end position="33"/>
    </location>
</feature>
<gene>
    <name evidence="2" type="ORF">CK620_08055</name>
    <name evidence="3" type="ORF">CK621_03860</name>
</gene>
<dbReference type="Proteomes" id="UP000218439">
    <property type="component" value="Unassembled WGS sequence"/>
</dbReference>
<dbReference type="RefSeq" id="WP_095549857.1">
    <property type="nucleotide sequence ID" value="NZ_CP154474.1"/>
</dbReference>
<feature type="chain" id="PRO_5036315125" evidence="1">
    <location>
        <begin position="34"/>
        <end position="113"/>
    </location>
</feature>
<name>A0A2A2A8F0_9BURK</name>
<protein>
    <submittedName>
        <fullName evidence="2">Uncharacterized protein</fullName>
    </submittedName>
</protein>
<evidence type="ECO:0000313" key="3">
    <source>
        <dbReference type="EMBL" id="PAT43611.1"/>
    </source>
</evidence>
<accession>A0A2A2B0Q4</accession>
<reference evidence="4 5" key="1">
    <citation type="submission" date="2017-08" db="EMBL/GenBank/DDBJ databases">
        <title>WGS of Clinical strains of the CDC Group NO-1 linked to zoonotic infections in humans.</title>
        <authorList>
            <person name="Bernier A.-M."/>
            <person name="Bernard K."/>
        </authorList>
    </citation>
    <scope>NUCLEOTIDE SEQUENCE [LARGE SCALE GENOMIC DNA]</scope>
    <source>
        <strain evidence="2 4">NML03-0146</strain>
        <strain evidence="3 5">NML120219</strain>
    </source>
</reference>
<proteinExistence type="predicted"/>
<dbReference type="Proteomes" id="UP000217999">
    <property type="component" value="Unassembled WGS sequence"/>
</dbReference>
<dbReference type="EMBL" id="NSJE01000004">
    <property type="protein sequence ID" value="PAT43611.1"/>
    <property type="molecule type" value="Genomic_DNA"/>
</dbReference>
<evidence type="ECO:0000313" key="4">
    <source>
        <dbReference type="Proteomes" id="UP000217999"/>
    </source>
</evidence>
<organism evidence="2 4">
    <name type="scientific">Vandammella animalimorsus</name>
    <dbReference type="NCBI Taxonomy" id="2029117"/>
    <lineage>
        <taxon>Bacteria</taxon>
        <taxon>Pseudomonadati</taxon>
        <taxon>Pseudomonadota</taxon>
        <taxon>Betaproteobacteria</taxon>
        <taxon>Burkholderiales</taxon>
        <taxon>Comamonadaceae</taxon>
        <taxon>Vandammella</taxon>
    </lineage>
</organism>
<dbReference type="EMBL" id="NSJF01000003">
    <property type="protein sequence ID" value="PAT34810.1"/>
    <property type="molecule type" value="Genomic_DNA"/>
</dbReference>
<evidence type="ECO:0000256" key="1">
    <source>
        <dbReference type="SAM" id="SignalP"/>
    </source>
</evidence>
<sequence>MFTTAFHPGPLRPLAWGLSLALLLGSASALAHAPRLKCQPDGSTHVQCEGGFSDGSDAKGVEISVLSYEDKPLWKGALDAQSRVRFERPKQDFYVRFEGGEGHTLEVDQDDIR</sequence>
<keyword evidence="1" id="KW-0732">Signal</keyword>
<evidence type="ECO:0000313" key="5">
    <source>
        <dbReference type="Proteomes" id="UP000218439"/>
    </source>
</evidence>
<dbReference type="AlphaFoldDB" id="A0A2A2A8F0"/>
<comment type="caution">
    <text evidence="2">The sequence shown here is derived from an EMBL/GenBank/DDBJ whole genome shotgun (WGS) entry which is preliminary data.</text>
</comment>
<evidence type="ECO:0000313" key="2">
    <source>
        <dbReference type="EMBL" id="PAT34810.1"/>
    </source>
</evidence>